<sequence length="31" mass="3569">MVICDLCPLSVFVRDFYDIGLFDPKCQNICT</sequence>
<name>A0A9P0M0V4_ACAOB</name>
<dbReference type="AlphaFoldDB" id="A0A9P0M0V4"/>
<accession>A0A9P0M0V4</accession>
<dbReference type="OrthoDB" id="6784092at2759"/>
<evidence type="ECO:0000313" key="2">
    <source>
        <dbReference type="Proteomes" id="UP001152888"/>
    </source>
</evidence>
<proteinExistence type="predicted"/>
<gene>
    <name evidence="1" type="ORF">ACAOBT_LOCUS28338</name>
</gene>
<comment type="caution">
    <text evidence="1">The sequence shown here is derived from an EMBL/GenBank/DDBJ whole genome shotgun (WGS) entry which is preliminary data.</text>
</comment>
<reference evidence="1" key="1">
    <citation type="submission" date="2022-03" db="EMBL/GenBank/DDBJ databases">
        <authorList>
            <person name="Sayadi A."/>
        </authorList>
    </citation>
    <scope>NUCLEOTIDE SEQUENCE</scope>
</reference>
<protein>
    <submittedName>
        <fullName evidence="1">Uncharacterized protein</fullName>
    </submittedName>
</protein>
<keyword evidence="2" id="KW-1185">Reference proteome</keyword>
<evidence type="ECO:0000313" key="1">
    <source>
        <dbReference type="EMBL" id="CAH2005083.1"/>
    </source>
</evidence>
<dbReference type="Proteomes" id="UP001152888">
    <property type="component" value="Unassembled WGS sequence"/>
</dbReference>
<dbReference type="EMBL" id="CAKOFQ010007622">
    <property type="protein sequence ID" value="CAH2005083.1"/>
    <property type="molecule type" value="Genomic_DNA"/>
</dbReference>
<organism evidence="1 2">
    <name type="scientific">Acanthoscelides obtectus</name>
    <name type="common">Bean weevil</name>
    <name type="synonym">Bruchus obtectus</name>
    <dbReference type="NCBI Taxonomy" id="200917"/>
    <lineage>
        <taxon>Eukaryota</taxon>
        <taxon>Metazoa</taxon>
        <taxon>Ecdysozoa</taxon>
        <taxon>Arthropoda</taxon>
        <taxon>Hexapoda</taxon>
        <taxon>Insecta</taxon>
        <taxon>Pterygota</taxon>
        <taxon>Neoptera</taxon>
        <taxon>Endopterygota</taxon>
        <taxon>Coleoptera</taxon>
        <taxon>Polyphaga</taxon>
        <taxon>Cucujiformia</taxon>
        <taxon>Chrysomeloidea</taxon>
        <taxon>Chrysomelidae</taxon>
        <taxon>Bruchinae</taxon>
        <taxon>Bruchini</taxon>
        <taxon>Acanthoscelides</taxon>
    </lineage>
</organism>